<dbReference type="RefSeq" id="WP_290263440.1">
    <property type="nucleotide sequence ID" value="NZ_JAUFQQ010000003.1"/>
</dbReference>
<gene>
    <name evidence="1" type="ORF">ACFFUQ_17390</name>
</gene>
<reference evidence="1 2" key="1">
    <citation type="submission" date="2024-09" db="EMBL/GenBank/DDBJ databases">
        <authorList>
            <person name="Sun Q."/>
            <person name="Mori K."/>
        </authorList>
    </citation>
    <scope>NUCLEOTIDE SEQUENCE [LARGE SCALE GENOMIC DNA]</scope>
    <source>
        <strain evidence="1 2">CECT 7908</strain>
    </source>
</reference>
<evidence type="ECO:0000313" key="2">
    <source>
        <dbReference type="Proteomes" id="UP001589589"/>
    </source>
</evidence>
<dbReference type="EMBL" id="JBHMEX010000056">
    <property type="protein sequence ID" value="MFB9065799.1"/>
    <property type="molecule type" value="Genomic_DNA"/>
</dbReference>
<dbReference type="Proteomes" id="UP001589589">
    <property type="component" value="Unassembled WGS sequence"/>
</dbReference>
<protein>
    <submittedName>
        <fullName evidence="1">Uncharacterized protein</fullName>
    </submittedName>
</protein>
<comment type="caution">
    <text evidence="1">The sequence shown here is derived from an EMBL/GenBank/DDBJ whole genome shotgun (WGS) entry which is preliminary data.</text>
</comment>
<keyword evidence="2" id="KW-1185">Reference proteome</keyword>
<sequence>MSLGDLFPQNIKDQFAQRSINIGNALLIKLQDLQVNYDKYIILVGVNTQEKAVAYVIINTEINQNVFPSPYLQSLHLPIDCLRHAFLDHDSYIDCSNLKEFELEMLIVFITKNPERVVGNIDSTLLKDVHDHIKTNRIISAILKKKFGFV</sequence>
<name>A0ABV5FQG9_9FLAO</name>
<evidence type="ECO:0000313" key="1">
    <source>
        <dbReference type="EMBL" id="MFB9065799.1"/>
    </source>
</evidence>
<proteinExistence type="predicted"/>
<organism evidence="1 2">
    <name type="scientific">Flavobacterium branchiarum</name>
    <dbReference type="NCBI Taxonomy" id="1114870"/>
    <lineage>
        <taxon>Bacteria</taxon>
        <taxon>Pseudomonadati</taxon>
        <taxon>Bacteroidota</taxon>
        <taxon>Flavobacteriia</taxon>
        <taxon>Flavobacteriales</taxon>
        <taxon>Flavobacteriaceae</taxon>
        <taxon>Flavobacterium</taxon>
    </lineage>
</organism>
<accession>A0ABV5FQG9</accession>